<dbReference type="PANTHER" id="PTHR22923">
    <property type="entry name" value="CEREBELLIN-RELATED"/>
    <property type="match status" value="1"/>
</dbReference>
<evidence type="ECO:0000256" key="2">
    <source>
        <dbReference type="ARBA" id="ARBA00022525"/>
    </source>
</evidence>
<name>A0A2T7Q0N7_POMCA</name>
<dbReference type="PANTHER" id="PTHR22923:SF116">
    <property type="entry name" value="C1Q DOMAIN-CONTAINING PROTEIN"/>
    <property type="match status" value="1"/>
</dbReference>
<dbReference type="SMART" id="SM00110">
    <property type="entry name" value="C1Q"/>
    <property type="match status" value="1"/>
</dbReference>
<accession>A0A2T7Q0N7</accession>
<reference evidence="6 7" key="1">
    <citation type="submission" date="2018-04" db="EMBL/GenBank/DDBJ databases">
        <title>The genome of golden apple snail Pomacea canaliculata provides insight into stress tolerance and invasive adaptation.</title>
        <authorList>
            <person name="Liu C."/>
            <person name="Liu B."/>
            <person name="Ren Y."/>
            <person name="Zhang Y."/>
            <person name="Wang H."/>
            <person name="Li S."/>
            <person name="Jiang F."/>
            <person name="Yin L."/>
            <person name="Zhang G."/>
            <person name="Qian W."/>
            <person name="Fan W."/>
        </authorList>
    </citation>
    <scope>NUCLEOTIDE SEQUENCE [LARGE SCALE GENOMIC DNA]</scope>
    <source>
        <strain evidence="6">SZHN2017</strain>
        <tissue evidence="6">Muscle</tissue>
    </source>
</reference>
<keyword evidence="3 4" id="KW-0732">Signal</keyword>
<dbReference type="Proteomes" id="UP000245119">
    <property type="component" value="Linkage Group LG1"/>
</dbReference>
<dbReference type="AlphaFoldDB" id="A0A2T7Q0N7"/>
<evidence type="ECO:0000313" key="6">
    <source>
        <dbReference type="EMBL" id="PVD39229.1"/>
    </source>
</evidence>
<proteinExistence type="predicted"/>
<dbReference type="InterPro" id="IPR001073">
    <property type="entry name" value="C1q_dom"/>
</dbReference>
<dbReference type="Gene3D" id="2.60.120.40">
    <property type="match status" value="1"/>
</dbReference>
<feature type="signal peptide" evidence="4">
    <location>
        <begin position="1"/>
        <end position="22"/>
    </location>
</feature>
<organism evidence="6 7">
    <name type="scientific">Pomacea canaliculata</name>
    <name type="common">Golden apple snail</name>
    <dbReference type="NCBI Taxonomy" id="400727"/>
    <lineage>
        <taxon>Eukaryota</taxon>
        <taxon>Metazoa</taxon>
        <taxon>Spiralia</taxon>
        <taxon>Lophotrochozoa</taxon>
        <taxon>Mollusca</taxon>
        <taxon>Gastropoda</taxon>
        <taxon>Caenogastropoda</taxon>
        <taxon>Architaenioglossa</taxon>
        <taxon>Ampullarioidea</taxon>
        <taxon>Ampullariidae</taxon>
        <taxon>Pomacea</taxon>
    </lineage>
</organism>
<feature type="chain" id="PRO_5015514314" description="C1q domain-containing protein" evidence="4">
    <location>
        <begin position="23"/>
        <end position="206"/>
    </location>
</feature>
<comment type="subcellular location">
    <subcellularLocation>
        <location evidence="1">Secreted</location>
    </subcellularLocation>
</comment>
<keyword evidence="7" id="KW-1185">Reference proteome</keyword>
<keyword evidence="2" id="KW-0964">Secreted</keyword>
<protein>
    <recommendedName>
        <fullName evidence="5">C1q domain-containing protein</fullName>
    </recommendedName>
</protein>
<evidence type="ECO:0000256" key="1">
    <source>
        <dbReference type="ARBA" id="ARBA00004613"/>
    </source>
</evidence>
<sequence length="206" mass="22500">MANWRWVAFAALCIALQSITSGESRLQKRSDELAADPLQTTISQLSEQLTAMKSQMTAEGNRIAALEAKMNSLKRTVAFHAVSVDHIHARGHSPLVLPVAQTNEANAYDVSTGFFTAPVSGLYIFRTNFMCADLTTYVHADIYVNGVYVAGSMSDCRRGYLDSVSTEVIARVQTGQKVNLGNPDDSTSAYYGHKYTTFSGFLLQAD</sequence>
<evidence type="ECO:0000313" key="7">
    <source>
        <dbReference type="Proteomes" id="UP000245119"/>
    </source>
</evidence>
<dbReference type="PROSITE" id="PS50871">
    <property type="entry name" value="C1Q"/>
    <property type="match status" value="1"/>
</dbReference>
<evidence type="ECO:0000256" key="3">
    <source>
        <dbReference type="ARBA" id="ARBA00022729"/>
    </source>
</evidence>
<evidence type="ECO:0000256" key="4">
    <source>
        <dbReference type="SAM" id="SignalP"/>
    </source>
</evidence>
<dbReference type="InterPro" id="IPR050822">
    <property type="entry name" value="Cerebellin_Synaptic_Org"/>
</dbReference>
<dbReference type="Pfam" id="PF00386">
    <property type="entry name" value="C1q"/>
    <property type="match status" value="1"/>
</dbReference>
<dbReference type="EMBL" id="PZQS01000001">
    <property type="protein sequence ID" value="PVD39229.1"/>
    <property type="molecule type" value="Genomic_DNA"/>
</dbReference>
<gene>
    <name evidence="6" type="ORF">C0Q70_01857</name>
</gene>
<evidence type="ECO:0000259" key="5">
    <source>
        <dbReference type="PROSITE" id="PS50871"/>
    </source>
</evidence>
<dbReference type="GO" id="GO:0005576">
    <property type="term" value="C:extracellular region"/>
    <property type="evidence" value="ECO:0007669"/>
    <property type="project" value="UniProtKB-SubCell"/>
</dbReference>
<feature type="domain" description="C1q" evidence="5">
    <location>
        <begin position="72"/>
        <end position="206"/>
    </location>
</feature>
<dbReference type="SUPFAM" id="SSF49842">
    <property type="entry name" value="TNF-like"/>
    <property type="match status" value="1"/>
</dbReference>
<dbReference type="InterPro" id="IPR008983">
    <property type="entry name" value="Tumour_necrosis_fac-like_dom"/>
</dbReference>
<dbReference type="PRINTS" id="PR00007">
    <property type="entry name" value="COMPLEMNTC1Q"/>
</dbReference>
<dbReference type="OrthoDB" id="6162041at2759"/>
<comment type="caution">
    <text evidence="6">The sequence shown here is derived from an EMBL/GenBank/DDBJ whole genome shotgun (WGS) entry which is preliminary data.</text>
</comment>